<keyword evidence="2" id="KW-0808">Transferase</keyword>
<keyword evidence="12" id="KW-1185">Reference proteome</keyword>
<evidence type="ECO:0000256" key="1">
    <source>
        <dbReference type="ARBA" id="ARBA00012493"/>
    </source>
</evidence>
<dbReference type="InterPro" id="IPR001969">
    <property type="entry name" value="Aspartic_peptidase_AS"/>
</dbReference>
<dbReference type="EMBL" id="VSWD01000001">
    <property type="protein sequence ID" value="KAK3108932.1"/>
    <property type="molecule type" value="Genomic_DNA"/>
</dbReference>
<keyword evidence="6" id="KW-0378">Hydrolase</keyword>
<dbReference type="InterPro" id="IPR050951">
    <property type="entry name" value="Retrovirus_Pol_polyprotein"/>
</dbReference>
<organism evidence="11 12">
    <name type="scientific">Pinctada imbricata</name>
    <name type="common">Atlantic pearl-oyster</name>
    <name type="synonym">Pinctada martensii</name>
    <dbReference type="NCBI Taxonomy" id="66713"/>
    <lineage>
        <taxon>Eukaryota</taxon>
        <taxon>Metazoa</taxon>
        <taxon>Spiralia</taxon>
        <taxon>Lophotrochozoa</taxon>
        <taxon>Mollusca</taxon>
        <taxon>Bivalvia</taxon>
        <taxon>Autobranchia</taxon>
        <taxon>Pteriomorphia</taxon>
        <taxon>Pterioida</taxon>
        <taxon>Pterioidea</taxon>
        <taxon>Pteriidae</taxon>
        <taxon>Pinctada</taxon>
    </lineage>
</organism>
<evidence type="ECO:0000256" key="6">
    <source>
        <dbReference type="ARBA" id="ARBA00022801"/>
    </source>
</evidence>
<dbReference type="InterPro" id="IPR043502">
    <property type="entry name" value="DNA/RNA_pol_sf"/>
</dbReference>
<evidence type="ECO:0000256" key="7">
    <source>
        <dbReference type="ARBA" id="ARBA00022918"/>
    </source>
</evidence>
<sequence length="873" mass="98674">MLVDTGSSVTIIKKDVYDLWPEENRPVLEPVRMNLVTATGDSASFLGKTTVNIKIGEKVCVHDVLLADIQCDGILGMDFLSKYECDLQLGQGYLVMGGQKVICYSDSDLENPLCCRVSITEEIRIPAESEIPVTGKIIDPFRLGSEGIVEPFPEFVNNSGVLPVKCYVSCTENVLPIYLVNFSREPCVVRKNTVAAVFEEIIPISRNDEQGNDSNNTIKFGQQAKVSEVRTENKYNRELPPHLRLIYDSCDKDLDTEERIKVKNFLRKHQDLFSKSDKDIGQTSLVEHTIETGDTRPIKQRPYRIPLAKRFLAEAEIRDMAERGIIEPSNSPWCSNLVMVTKKDGSVRFCLDFRKLNACTIKDSQPLPRIDDTLDALSGAKWFSTLDCKSGYWQVSLAEKDRPKTAFSIAGGGLWQFTVMPFGLCNAPATFERLMEYVLAGLSWVKCLVFLDDIIVFSKSNFDDHLLNLSEVFERLKSANLKLSPKKCVLFKKEVNYLGHVVSAEGVKTDPKKIESIIAWPTPCNVREVRSFLGLCSYYRRFVKDFASKAKPLHKLTEKNIRFEWSKDCEASFQALKQWLTEAPILSYPIESGDFIIDTDASNVGLGGVLSQVQNGVEVVISYFSRCFSKCERRYFVTRRELLAVVAIVKQFHHYLYGRRFLVRSDHGALRWIMNFKKPEGQVARWIEVLSTYDFQVEHRQGRVHNNADALSRRPCYGQKCPYCEKAEVRYDEGLLQEAAHPISRQLDNLESFEGGMHNESDASEYGVKVVMSSMRQSDPKDGVVDSMDTGPVPSSKPSDSAQSMDMTRSRPREMQLLAHQVKLVQLVQTGAGERDEVSLDLLRQEQEADPILGMVKLWKLNGVRPSCILLSG</sequence>
<proteinExistence type="predicted"/>
<feature type="domain" description="Peptidase A2" evidence="9">
    <location>
        <begin position="1"/>
        <end position="79"/>
    </location>
</feature>
<keyword evidence="7" id="KW-0695">RNA-directed DNA polymerase</keyword>
<reference evidence="11" key="1">
    <citation type="submission" date="2019-08" db="EMBL/GenBank/DDBJ databases">
        <title>The improved chromosome-level genome for the pearl oyster Pinctada fucata martensii using PacBio sequencing and Hi-C.</title>
        <authorList>
            <person name="Zheng Z."/>
        </authorList>
    </citation>
    <scope>NUCLEOTIDE SEQUENCE</scope>
    <source>
        <strain evidence="11">ZZ-2019</strain>
        <tissue evidence="11">Adductor muscle</tissue>
    </source>
</reference>
<dbReference type="EC" id="2.7.7.49" evidence="1"/>
<dbReference type="PANTHER" id="PTHR37984:SF5">
    <property type="entry name" value="PROTEIN NYNRIN-LIKE"/>
    <property type="match status" value="1"/>
</dbReference>
<dbReference type="PANTHER" id="PTHR37984">
    <property type="entry name" value="PROTEIN CBG26694"/>
    <property type="match status" value="1"/>
</dbReference>
<dbReference type="PROSITE" id="PS50878">
    <property type="entry name" value="RT_POL"/>
    <property type="match status" value="1"/>
</dbReference>
<evidence type="ECO:0000256" key="2">
    <source>
        <dbReference type="ARBA" id="ARBA00022679"/>
    </source>
</evidence>
<evidence type="ECO:0000259" key="10">
    <source>
        <dbReference type="PROSITE" id="PS50878"/>
    </source>
</evidence>
<dbReference type="CDD" id="cd01647">
    <property type="entry name" value="RT_LTR"/>
    <property type="match status" value="1"/>
</dbReference>
<dbReference type="InterPro" id="IPR001995">
    <property type="entry name" value="Peptidase_A2_cat"/>
</dbReference>
<dbReference type="InterPro" id="IPR043128">
    <property type="entry name" value="Rev_trsase/Diguanyl_cyclase"/>
</dbReference>
<feature type="region of interest" description="Disordered" evidence="8">
    <location>
        <begin position="777"/>
        <end position="809"/>
    </location>
</feature>
<dbReference type="InterPro" id="IPR021109">
    <property type="entry name" value="Peptidase_aspartic_dom_sf"/>
</dbReference>
<dbReference type="GO" id="GO:0003964">
    <property type="term" value="F:RNA-directed DNA polymerase activity"/>
    <property type="evidence" value="ECO:0007669"/>
    <property type="project" value="UniProtKB-KW"/>
</dbReference>
<dbReference type="Pfam" id="PF17917">
    <property type="entry name" value="RT_RNaseH"/>
    <property type="match status" value="1"/>
</dbReference>
<keyword evidence="3" id="KW-0548">Nucleotidyltransferase</keyword>
<dbReference type="PROSITE" id="PS50175">
    <property type="entry name" value="ASP_PROT_RETROV"/>
    <property type="match status" value="1"/>
</dbReference>
<dbReference type="CDD" id="cd09274">
    <property type="entry name" value="RNase_HI_RT_Ty3"/>
    <property type="match status" value="1"/>
</dbReference>
<evidence type="ECO:0000256" key="5">
    <source>
        <dbReference type="ARBA" id="ARBA00022759"/>
    </source>
</evidence>
<gene>
    <name evidence="11" type="ORF">FSP39_019065</name>
</gene>
<dbReference type="Proteomes" id="UP001186944">
    <property type="component" value="Unassembled WGS sequence"/>
</dbReference>
<evidence type="ECO:0000256" key="4">
    <source>
        <dbReference type="ARBA" id="ARBA00022722"/>
    </source>
</evidence>
<dbReference type="Gene3D" id="3.30.70.270">
    <property type="match status" value="2"/>
</dbReference>
<dbReference type="FunFam" id="3.30.70.270:FF:000020">
    <property type="entry name" value="Transposon Tf2-6 polyprotein-like Protein"/>
    <property type="match status" value="1"/>
</dbReference>
<evidence type="ECO:0000256" key="8">
    <source>
        <dbReference type="SAM" id="MobiDB-lite"/>
    </source>
</evidence>
<dbReference type="PROSITE" id="PS00141">
    <property type="entry name" value="ASP_PROTEASE"/>
    <property type="match status" value="1"/>
</dbReference>
<dbReference type="CDD" id="cd00303">
    <property type="entry name" value="retropepsin_like"/>
    <property type="match status" value="1"/>
</dbReference>
<evidence type="ECO:0000313" key="11">
    <source>
        <dbReference type="EMBL" id="KAK3108932.1"/>
    </source>
</evidence>
<dbReference type="Gene3D" id="3.10.20.370">
    <property type="match status" value="1"/>
</dbReference>
<dbReference type="GO" id="GO:0004190">
    <property type="term" value="F:aspartic-type endopeptidase activity"/>
    <property type="evidence" value="ECO:0007669"/>
    <property type="project" value="InterPro"/>
</dbReference>
<comment type="caution">
    <text evidence="11">The sequence shown here is derived from an EMBL/GenBank/DDBJ whole genome shotgun (WGS) entry which is preliminary data.</text>
</comment>
<dbReference type="Pfam" id="PF00078">
    <property type="entry name" value="RVT_1"/>
    <property type="match status" value="1"/>
</dbReference>
<dbReference type="SUPFAM" id="SSF50630">
    <property type="entry name" value="Acid proteases"/>
    <property type="match status" value="1"/>
</dbReference>
<keyword evidence="5" id="KW-0255">Endonuclease</keyword>
<dbReference type="FunFam" id="3.10.20.370:FF:000001">
    <property type="entry name" value="Retrovirus-related Pol polyprotein from transposon 17.6-like protein"/>
    <property type="match status" value="1"/>
</dbReference>
<accession>A0AA88YNI2</accession>
<dbReference type="InterPro" id="IPR000477">
    <property type="entry name" value="RT_dom"/>
</dbReference>
<evidence type="ECO:0000313" key="12">
    <source>
        <dbReference type="Proteomes" id="UP001186944"/>
    </source>
</evidence>
<keyword evidence="4" id="KW-0540">Nuclease</keyword>
<dbReference type="InterPro" id="IPR041373">
    <property type="entry name" value="RT_RNaseH"/>
</dbReference>
<dbReference type="GO" id="GO:0006508">
    <property type="term" value="P:proteolysis"/>
    <property type="evidence" value="ECO:0007669"/>
    <property type="project" value="InterPro"/>
</dbReference>
<protein>
    <recommendedName>
        <fullName evidence="1">RNA-directed DNA polymerase</fullName>
        <ecNumber evidence="1">2.7.7.49</ecNumber>
    </recommendedName>
</protein>
<evidence type="ECO:0000256" key="3">
    <source>
        <dbReference type="ARBA" id="ARBA00022695"/>
    </source>
</evidence>
<dbReference type="AlphaFoldDB" id="A0AA88YNI2"/>
<feature type="compositionally biased region" description="Polar residues" evidence="8">
    <location>
        <begin position="796"/>
        <end position="807"/>
    </location>
</feature>
<name>A0AA88YNI2_PINIB</name>
<dbReference type="Gene3D" id="2.40.70.10">
    <property type="entry name" value="Acid Proteases"/>
    <property type="match status" value="1"/>
</dbReference>
<feature type="domain" description="Reverse transcriptase" evidence="10">
    <location>
        <begin position="321"/>
        <end position="502"/>
    </location>
</feature>
<evidence type="ECO:0000259" key="9">
    <source>
        <dbReference type="PROSITE" id="PS50175"/>
    </source>
</evidence>
<dbReference type="GO" id="GO:0004519">
    <property type="term" value="F:endonuclease activity"/>
    <property type="evidence" value="ECO:0007669"/>
    <property type="project" value="UniProtKB-KW"/>
</dbReference>
<dbReference type="Gene3D" id="3.10.10.10">
    <property type="entry name" value="HIV Type 1 Reverse Transcriptase, subunit A, domain 1"/>
    <property type="match status" value="1"/>
</dbReference>
<dbReference type="SUPFAM" id="SSF56672">
    <property type="entry name" value="DNA/RNA polymerases"/>
    <property type="match status" value="1"/>
</dbReference>